<evidence type="ECO:0000256" key="4">
    <source>
        <dbReference type="ARBA" id="ARBA00022490"/>
    </source>
</evidence>
<dbReference type="InterPro" id="IPR035990">
    <property type="entry name" value="TIM_sf"/>
</dbReference>
<dbReference type="GO" id="GO:0004807">
    <property type="term" value="F:triose-phosphate isomerase activity"/>
    <property type="evidence" value="ECO:0007669"/>
    <property type="project" value="UniProtKB-UniRule"/>
</dbReference>
<comment type="pathway">
    <text evidence="1 7 8">Carbohydrate degradation; glycolysis; D-glyceraldehyde 3-phosphate from glycerone phosphate: step 1/1.</text>
</comment>
<evidence type="ECO:0000256" key="1">
    <source>
        <dbReference type="ARBA" id="ARBA00004680"/>
    </source>
</evidence>
<dbReference type="InterPro" id="IPR000652">
    <property type="entry name" value="Triosephosphate_isomerase"/>
</dbReference>
<dbReference type="GO" id="GO:0046166">
    <property type="term" value="P:glyceraldehyde-3-phosphate biosynthetic process"/>
    <property type="evidence" value="ECO:0007669"/>
    <property type="project" value="TreeGrafter"/>
</dbReference>
<dbReference type="FunFam" id="3.20.20.70:FF:000016">
    <property type="entry name" value="Triosephosphate isomerase"/>
    <property type="match status" value="1"/>
</dbReference>
<feature type="binding site" evidence="7">
    <location>
        <position position="173"/>
    </location>
    <ligand>
        <name>substrate</name>
    </ligand>
</feature>
<dbReference type="NCBIfam" id="TIGR00419">
    <property type="entry name" value="tim"/>
    <property type="match status" value="1"/>
</dbReference>
<dbReference type="HAMAP" id="MF_00147_B">
    <property type="entry name" value="TIM_B"/>
    <property type="match status" value="1"/>
</dbReference>
<dbReference type="CDD" id="cd00311">
    <property type="entry name" value="TIM"/>
    <property type="match status" value="1"/>
</dbReference>
<dbReference type="GO" id="GO:0006096">
    <property type="term" value="P:glycolytic process"/>
    <property type="evidence" value="ECO:0007669"/>
    <property type="project" value="UniProtKB-UniRule"/>
</dbReference>
<feature type="binding site" evidence="7">
    <location>
        <position position="213"/>
    </location>
    <ligand>
        <name>substrate</name>
    </ligand>
</feature>
<protein>
    <recommendedName>
        <fullName evidence="7 8">Triosephosphate isomerase</fullName>
        <shortName evidence="7">TIM</shortName>
        <shortName evidence="7">TPI</shortName>
        <ecNumber evidence="7 8">5.3.1.1</ecNumber>
    </recommendedName>
    <alternativeName>
        <fullName evidence="7">Triose-phosphate isomerase</fullName>
    </alternativeName>
</protein>
<dbReference type="PROSITE" id="PS00171">
    <property type="entry name" value="TIM_1"/>
    <property type="match status" value="1"/>
</dbReference>
<evidence type="ECO:0000313" key="9">
    <source>
        <dbReference type="EMBL" id="SDE45072.1"/>
    </source>
</evidence>
<feature type="binding site" evidence="7">
    <location>
        <begin position="9"/>
        <end position="11"/>
    </location>
    <ligand>
        <name>substrate</name>
    </ligand>
</feature>
<evidence type="ECO:0000256" key="7">
    <source>
        <dbReference type="HAMAP-Rule" id="MF_00147"/>
    </source>
</evidence>
<keyword evidence="3 7" id="KW-0312">Gluconeogenesis</keyword>
<dbReference type="UniPathway" id="UPA00109">
    <property type="reaction ID" value="UER00189"/>
</dbReference>
<dbReference type="PANTHER" id="PTHR21139">
    <property type="entry name" value="TRIOSEPHOSPHATE ISOMERASE"/>
    <property type="match status" value="1"/>
</dbReference>
<dbReference type="InterPro" id="IPR022896">
    <property type="entry name" value="TrioseP_Isoase_bac/euk"/>
</dbReference>
<evidence type="ECO:0000256" key="8">
    <source>
        <dbReference type="RuleBase" id="RU363013"/>
    </source>
</evidence>
<comment type="function">
    <text evidence="7">Involved in the gluconeogenesis. Catalyzes stereospecifically the conversion of dihydroxyacetone phosphate (DHAP) to D-glyceraldehyde-3-phosphate (G3P).</text>
</comment>
<dbReference type="SUPFAM" id="SSF51351">
    <property type="entry name" value="Triosephosphate isomerase (TIM)"/>
    <property type="match status" value="1"/>
</dbReference>
<dbReference type="PANTHER" id="PTHR21139:SF42">
    <property type="entry name" value="TRIOSEPHOSPHATE ISOMERASE"/>
    <property type="match status" value="1"/>
</dbReference>
<keyword evidence="10" id="KW-1185">Reference proteome</keyword>
<dbReference type="PROSITE" id="PS51440">
    <property type="entry name" value="TIM_2"/>
    <property type="match status" value="1"/>
</dbReference>
<dbReference type="EMBL" id="FNAQ01000011">
    <property type="protein sequence ID" value="SDE45072.1"/>
    <property type="molecule type" value="Genomic_DNA"/>
</dbReference>
<sequence>MRKPLIAGNWKLHKTLAEAQELARTLKDKLQDEQRCELVIAPPFTALAAVAEICRDSPLQLAGQNCYPATEGAFTGELSPTLLQDAGCHYVILGHSERRQLLGETDTFINAKVQAALAAGLKVILCVGENLAQREDGELFDVIATQMRLGLAEITSAQMAEVVIAYEPVWAIGTGRTASADQAAEVHAFIRGLLQGQFSSEVSESTRILYGGSVKPDNISSLMAEPDIDGALVGGASLDSASFVAIAHYPRPLRLAGQ</sequence>
<comment type="catalytic activity">
    <reaction evidence="7 8">
        <text>D-glyceraldehyde 3-phosphate = dihydroxyacetone phosphate</text>
        <dbReference type="Rhea" id="RHEA:18585"/>
        <dbReference type="ChEBI" id="CHEBI:57642"/>
        <dbReference type="ChEBI" id="CHEBI:59776"/>
        <dbReference type="EC" id="5.3.1.1"/>
    </reaction>
</comment>
<dbReference type="AlphaFoldDB" id="A0A1G7D0E6"/>
<dbReference type="GO" id="GO:0005829">
    <property type="term" value="C:cytosol"/>
    <property type="evidence" value="ECO:0007669"/>
    <property type="project" value="TreeGrafter"/>
</dbReference>
<keyword evidence="4 7" id="KW-0963">Cytoplasm</keyword>
<reference evidence="10" key="1">
    <citation type="submission" date="2016-10" db="EMBL/GenBank/DDBJ databases">
        <authorList>
            <person name="Varghese N."/>
            <person name="Submissions S."/>
        </authorList>
    </citation>
    <scope>NUCLEOTIDE SEQUENCE [LARGE SCALE GENOMIC DNA]</scope>
    <source>
        <strain evidence="10">DSM 8987</strain>
    </source>
</reference>
<comment type="subcellular location">
    <subcellularLocation>
        <location evidence="7 8">Cytoplasm</location>
    </subcellularLocation>
</comment>
<keyword evidence="5 7" id="KW-0324">Glycolysis</keyword>
<evidence type="ECO:0000256" key="3">
    <source>
        <dbReference type="ARBA" id="ARBA00022432"/>
    </source>
</evidence>
<comment type="subunit">
    <text evidence="7 8">Homodimer.</text>
</comment>
<dbReference type="InterPro" id="IPR020861">
    <property type="entry name" value="Triosephosphate_isomerase_AS"/>
</dbReference>
<dbReference type="Gene3D" id="3.20.20.70">
    <property type="entry name" value="Aldolase class I"/>
    <property type="match status" value="1"/>
</dbReference>
<dbReference type="GO" id="GO:0006094">
    <property type="term" value="P:gluconeogenesis"/>
    <property type="evidence" value="ECO:0007669"/>
    <property type="project" value="UniProtKB-UniRule"/>
</dbReference>
<dbReference type="Proteomes" id="UP000243205">
    <property type="component" value="Unassembled WGS sequence"/>
</dbReference>
<gene>
    <name evidence="7" type="primary">tpiA</name>
    <name evidence="9" type="ORF">SAMN05661003_11170</name>
</gene>
<dbReference type="Pfam" id="PF00121">
    <property type="entry name" value="TIM"/>
    <property type="match status" value="1"/>
</dbReference>
<dbReference type="UniPathway" id="UPA00138"/>
<dbReference type="EC" id="5.3.1.1" evidence="7 8"/>
<proteinExistence type="inferred from homology"/>
<dbReference type="RefSeq" id="WP_092079154.1">
    <property type="nucleotide sequence ID" value="NZ_CALFZY010000010.1"/>
</dbReference>
<name>A0A1G7D0E6_9BACT</name>
<feature type="active site" description="Proton acceptor" evidence="7">
    <location>
        <position position="167"/>
    </location>
</feature>
<dbReference type="OrthoDB" id="9809429at2"/>
<dbReference type="STRING" id="57664.SAMN05661003_11170"/>
<organism evidence="9 10">
    <name type="scientific">Desulfuromonas thiophila</name>
    <dbReference type="NCBI Taxonomy" id="57664"/>
    <lineage>
        <taxon>Bacteria</taxon>
        <taxon>Pseudomonadati</taxon>
        <taxon>Thermodesulfobacteriota</taxon>
        <taxon>Desulfuromonadia</taxon>
        <taxon>Desulfuromonadales</taxon>
        <taxon>Desulfuromonadaceae</taxon>
        <taxon>Desulfuromonas</taxon>
    </lineage>
</organism>
<evidence type="ECO:0000313" key="10">
    <source>
        <dbReference type="Proteomes" id="UP000243205"/>
    </source>
</evidence>
<comment type="similarity">
    <text evidence="2 7 8">Belongs to the triosephosphate isomerase family.</text>
</comment>
<dbReference type="InterPro" id="IPR013785">
    <property type="entry name" value="Aldolase_TIM"/>
</dbReference>
<evidence type="ECO:0000256" key="2">
    <source>
        <dbReference type="ARBA" id="ARBA00007422"/>
    </source>
</evidence>
<dbReference type="GO" id="GO:0019563">
    <property type="term" value="P:glycerol catabolic process"/>
    <property type="evidence" value="ECO:0007669"/>
    <property type="project" value="TreeGrafter"/>
</dbReference>
<accession>A0A1G7D0E6</accession>
<evidence type="ECO:0000256" key="6">
    <source>
        <dbReference type="ARBA" id="ARBA00023235"/>
    </source>
</evidence>
<feature type="active site" description="Electrophile" evidence="7">
    <location>
        <position position="95"/>
    </location>
</feature>
<keyword evidence="6 7" id="KW-0413">Isomerase</keyword>
<evidence type="ECO:0000256" key="5">
    <source>
        <dbReference type="ARBA" id="ARBA00023152"/>
    </source>
</evidence>
<feature type="binding site" evidence="7">
    <location>
        <begin position="234"/>
        <end position="235"/>
    </location>
    <ligand>
        <name>substrate</name>
    </ligand>
</feature>
<comment type="pathway">
    <text evidence="7 8">Carbohydrate biosynthesis; gluconeogenesis.</text>
</comment>